<gene>
    <name evidence="7" type="ORF">RRG08_024890</name>
</gene>
<keyword evidence="8" id="KW-1185">Reference proteome</keyword>
<dbReference type="Pfam" id="PF09336">
    <property type="entry name" value="Vps4_C"/>
    <property type="match status" value="1"/>
</dbReference>
<dbReference type="Gene3D" id="1.10.8.60">
    <property type="match status" value="1"/>
</dbReference>
<accession>A0AAE0YJ15</accession>
<feature type="domain" description="AAA ATPase AAA+ lid" evidence="6">
    <location>
        <begin position="142"/>
        <end position="168"/>
    </location>
</feature>
<dbReference type="GO" id="GO:0007033">
    <property type="term" value="P:vacuole organization"/>
    <property type="evidence" value="ECO:0007669"/>
    <property type="project" value="TreeGrafter"/>
</dbReference>
<dbReference type="GO" id="GO:0005524">
    <property type="term" value="F:ATP binding"/>
    <property type="evidence" value="ECO:0007669"/>
    <property type="project" value="UniProtKB-KW"/>
</dbReference>
<dbReference type="Gene3D" id="3.40.50.300">
    <property type="entry name" value="P-loop containing nucleotide triphosphate hydrolases"/>
    <property type="match status" value="2"/>
</dbReference>
<evidence type="ECO:0000259" key="5">
    <source>
        <dbReference type="Pfam" id="PF09336"/>
    </source>
</evidence>
<sequence length="376" mass="41246">MWSEKEIYEDMCRDTSGVSFEQVCGYSDVKKCLSGSIQTSPGADSIQKPLLLYGHPGVGKTLLLVAAAAEAKLQQFQDLEKHVCDENNSVTVVAVSTTPWLFDSEVLRMFQLIHIDLPQKETRGDSIGLHLRDIGHKLTDGDLNELSEKTEGFTGSDICCLVKDAAMQEVCMIANAKFFKKVLVPAQKNKTEEDLQETNSNESRVPSDTAADAVTVASLSLEMPSVSSESAACNSGTERKGSDQDSCLIERFVPCLETDEGAVQMSLWDIDPNMIYSSEPQVTFERMNAALANMKPSVSTHEIARMVNFAKIIGSQMMQYGESLTSEECVRRSEEKAAEKANKKRAPLRASKGEPAKKHTVCQQPDPLPEQPRAAA</sequence>
<feature type="compositionally biased region" description="Polar residues" evidence="4">
    <location>
        <begin position="197"/>
        <end position="206"/>
    </location>
</feature>
<evidence type="ECO:0000256" key="2">
    <source>
        <dbReference type="ARBA" id="ARBA00022741"/>
    </source>
</evidence>
<feature type="region of interest" description="Disordered" evidence="4">
    <location>
        <begin position="189"/>
        <end position="209"/>
    </location>
</feature>
<dbReference type="InterPro" id="IPR027417">
    <property type="entry name" value="P-loop_NTPase"/>
</dbReference>
<dbReference type="Pfam" id="PF17862">
    <property type="entry name" value="AAA_lid_3"/>
    <property type="match status" value="1"/>
</dbReference>
<evidence type="ECO:0000256" key="4">
    <source>
        <dbReference type="SAM" id="MobiDB-lite"/>
    </source>
</evidence>
<dbReference type="InterPro" id="IPR050304">
    <property type="entry name" value="MT-severing_AAA_ATPase"/>
</dbReference>
<evidence type="ECO:0000313" key="7">
    <source>
        <dbReference type="EMBL" id="KAK3747744.1"/>
    </source>
</evidence>
<dbReference type="Proteomes" id="UP001283361">
    <property type="component" value="Unassembled WGS sequence"/>
</dbReference>
<proteinExistence type="inferred from homology"/>
<protein>
    <submittedName>
        <fullName evidence="7">Uncharacterized protein</fullName>
    </submittedName>
</protein>
<dbReference type="GO" id="GO:0016887">
    <property type="term" value="F:ATP hydrolysis activity"/>
    <property type="evidence" value="ECO:0007669"/>
    <property type="project" value="TreeGrafter"/>
</dbReference>
<keyword evidence="3" id="KW-0067">ATP-binding</keyword>
<dbReference type="InterPro" id="IPR015415">
    <property type="entry name" value="Spast_Vps4_C"/>
</dbReference>
<evidence type="ECO:0000313" key="8">
    <source>
        <dbReference type="Proteomes" id="UP001283361"/>
    </source>
</evidence>
<dbReference type="PANTHER" id="PTHR23074">
    <property type="entry name" value="AAA DOMAIN-CONTAINING"/>
    <property type="match status" value="1"/>
</dbReference>
<evidence type="ECO:0000259" key="6">
    <source>
        <dbReference type="Pfam" id="PF17862"/>
    </source>
</evidence>
<comment type="caution">
    <text evidence="7">The sequence shown here is derived from an EMBL/GenBank/DDBJ whole genome shotgun (WGS) entry which is preliminary data.</text>
</comment>
<organism evidence="7 8">
    <name type="scientific">Elysia crispata</name>
    <name type="common">lettuce slug</name>
    <dbReference type="NCBI Taxonomy" id="231223"/>
    <lineage>
        <taxon>Eukaryota</taxon>
        <taxon>Metazoa</taxon>
        <taxon>Spiralia</taxon>
        <taxon>Lophotrochozoa</taxon>
        <taxon>Mollusca</taxon>
        <taxon>Gastropoda</taxon>
        <taxon>Heterobranchia</taxon>
        <taxon>Euthyneura</taxon>
        <taxon>Panpulmonata</taxon>
        <taxon>Sacoglossa</taxon>
        <taxon>Placobranchoidea</taxon>
        <taxon>Plakobranchidae</taxon>
        <taxon>Elysia</taxon>
    </lineage>
</organism>
<dbReference type="AlphaFoldDB" id="A0AAE0YJ15"/>
<comment type="similarity">
    <text evidence="1">Belongs to the AAA ATPase family.</text>
</comment>
<keyword evidence="2" id="KW-0547">Nucleotide-binding</keyword>
<evidence type="ECO:0000256" key="1">
    <source>
        <dbReference type="ARBA" id="ARBA00006914"/>
    </source>
</evidence>
<evidence type="ECO:0000256" key="3">
    <source>
        <dbReference type="ARBA" id="ARBA00022840"/>
    </source>
</evidence>
<dbReference type="EMBL" id="JAWDGP010006075">
    <property type="protein sequence ID" value="KAK3747744.1"/>
    <property type="molecule type" value="Genomic_DNA"/>
</dbReference>
<dbReference type="GO" id="GO:0016197">
    <property type="term" value="P:endosomal transport"/>
    <property type="evidence" value="ECO:0007669"/>
    <property type="project" value="TreeGrafter"/>
</dbReference>
<feature type="region of interest" description="Disordered" evidence="4">
    <location>
        <begin position="334"/>
        <end position="376"/>
    </location>
</feature>
<reference evidence="7" key="1">
    <citation type="journal article" date="2023" name="G3 (Bethesda)">
        <title>A reference genome for the long-term kleptoplast-retaining sea slug Elysia crispata morphotype clarki.</title>
        <authorList>
            <person name="Eastman K.E."/>
            <person name="Pendleton A.L."/>
            <person name="Shaikh M.A."/>
            <person name="Suttiyut T."/>
            <person name="Ogas R."/>
            <person name="Tomko P."/>
            <person name="Gavelis G."/>
            <person name="Widhalm J.R."/>
            <person name="Wisecaver J.H."/>
        </authorList>
    </citation>
    <scope>NUCLEOTIDE SEQUENCE</scope>
    <source>
        <strain evidence="7">ECLA1</strain>
    </source>
</reference>
<name>A0AAE0YJ15_9GAST</name>
<feature type="domain" description="Spastin/Vps4 C-terminal" evidence="5">
    <location>
        <begin position="253"/>
        <end position="313"/>
    </location>
</feature>
<dbReference type="InterPro" id="IPR041569">
    <property type="entry name" value="AAA_lid_3"/>
</dbReference>
<dbReference type="SUPFAM" id="SSF52540">
    <property type="entry name" value="P-loop containing nucleoside triphosphate hydrolases"/>
    <property type="match status" value="1"/>
</dbReference>
<dbReference type="PANTHER" id="PTHR23074:SF83">
    <property type="entry name" value="VACUOLAR PROTEIN SORTING-ASSOCIATED PROTEIN 4A"/>
    <property type="match status" value="1"/>
</dbReference>